<dbReference type="InterPro" id="IPR036388">
    <property type="entry name" value="WH-like_DNA-bd_sf"/>
</dbReference>
<dbReference type="GO" id="GO:0032259">
    <property type="term" value="P:methylation"/>
    <property type="evidence" value="ECO:0007669"/>
    <property type="project" value="UniProtKB-KW"/>
</dbReference>
<comment type="caution">
    <text evidence="11">The sequence shown here is derived from an EMBL/GenBank/DDBJ whole genome shotgun (WGS) entry which is preliminary data.</text>
</comment>
<feature type="domain" description="Methylated-DNA-[protein]-cysteine S-methyltransferase DNA binding" evidence="10">
    <location>
        <begin position="154"/>
        <end position="235"/>
    </location>
</feature>
<accession>A0A7C2JZM5</accession>
<evidence type="ECO:0000256" key="9">
    <source>
        <dbReference type="SAM" id="MobiDB-lite"/>
    </source>
</evidence>
<evidence type="ECO:0000256" key="1">
    <source>
        <dbReference type="ARBA" id="ARBA00001286"/>
    </source>
</evidence>
<dbReference type="InterPro" id="IPR036217">
    <property type="entry name" value="MethylDNA_cys_MeTrfase_DNAb"/>
</dbReference>
<dbReference type="AlphaFoldDB" id="A0A7C2JZM5"/>
<comment type="catalytic activity">
    <reaction evidence="1">
        <text>a 4-O-methyl-thymidine in DNA + L-cysteinyl-[protein] = a thymidine in DNA + S-methyl-L-cysteinyl-[protein]</text>
        <dbReference type="Rhea" id="RHEA:53428"/>
        <dbReference type="Rhea" id="RHEA-COMP:10131"/>
        <dbReference type="Rhea" id="RHEA-COMP:10132"/>
        <dbReference type="Rhea" id="RHEA-COMP:13555"/>
        <dbReference type="Rhea" id="RHEA-COMP:13556"/>
        <dbReference type="ChEBI" id="CHEBI:29950"/>
        <dbReference type="ChEBI" id="CHEBI:82612"/>
        <dbReference type="ChEBI" id="CHEBI:137386"/>
        <dbReference type="ChEBI" id="CHEBI:137387"/>
        <dbReference type="EC" id="2.1.1.63"/>
    </reaction>
</comment>
<feature type="compositionally biased region" description="Basic residues" evidence="9">
    <location>
        <begin position="1"/>
        <end position="19"/>
    </location>
</feature>
<sequence>MRRRKTPASRGTNHSHRPQRGATHGHCLTAGLSDTRGRWLALPRQAFYRGPRMKQRLASRTQTKTGKALTTADAWTVWRSPVGWTGLLVGTDGLRRVLIGYPTASALETAIQGENGSVTRSNGRTELCERIEAYFQGEAVSFTDVPLAANWSTPFQRAVVQALRKVPYGGTTTYAELAARVGHPGAARAVGQVMATNPVPIVVPCHRVLASGGKLGGFSAPTGLTLKQWLLDLESQSTTSSPRKPR</sequence>
<keyword evidence="4 11" id="KW-0489">Methyltransferase</keyword>
<reference evidence="11" key="1">
    <citation type="journal article" date="2020" name="mSystems">
        <title>Genome- and Community-Level Interaction Insights into Carbon Utilization and Element Cycling Functions of Hydrothermarchaeota in Hydrothermal Sediment.</title>
        <authorList>
            <person name="Zhou Z."/>
            <person name="Liu Y."/>
            <person name="Xu W."/>
            <person name="Pan J."/>
            <person name="Luo Z.H."/>
            <person name="Li M."/>
        </authorList>
    </citation>
    <scope>NUCLEOTIDE SEQUENCE [LARGE SCALE GENOMIC DNA]</scope>
    <source>
        <strain evidence="11">SpSt-339</strain>
    </source>
</reference>
<dbReference type="SUPFAM" id="SSF46767">
    <property type="entry name" value="Methylated DNA-protein cysteine methyltransferase, C-terminal domain"/>
    <property type="match status" value="1"/>
</dbReference>
<comment type="catalytic activity">
    <reaction evidence="8">
        <text>a 6-O-methyl-2'-deoxyguanosine in DNA + L-cysteinyl-[protein] = S-methyl-L-cysteinyl-[protein] + a 2'-deoxyguanosine in DNA</text>
        <dbReference type="Rhea" id="RHEA:24000"/>
        <dbReference type="Rhea" id="RHEA-COMP:10131"/>
        <dbReference type="Rhea" id="RHEA-COMP:10132"/>
        <dbReference type="Rhea" id="RHEA-COMP:11367"/>
        <dbReference type="Rhea" id="RHEA-COMP:11368"/>
        <dbReference type="ChEBI" id="CHEBI:29950"/>
        <dbReference type="ChEBI" id="CHEBI:82612"/>
        <dbReference type="ChEBI" id="CHEBI:85445"/>
        <dbReference type="ChEBI" id="CHEBI:85448"/>
        <dbReference type="EC" id="2.1.1.63"/>
    </reaction>
</comment>
<evidence type="ECO:0000256" key="5">
    <source>
        <dbReference type="ARBA" id="ARBA00022679"/>
    </source>
</evidence>
<evidence type="ECO:0000256" key="7">
    <source>
        <dbReference type="ARBA" id="ARBA00023204"/>
    </source>
</evidence>
<dbReference type="InterPro" id="IPR001497">
    <property type="entry name" value="MethylDNA_cys_MeTrfase_AS"/>
</dbReference>
<dbReference type="FunFam" id="1.10.10.10:FF:000214">
    <property type="entry name" value="Methylated-DNA--protein-cysteine methyltransferase"/>
    <property type="match status" value="1"/>
</dbReference>
<feature type="region of interest" description="Disordered" evidence="9">
    <location>
        <begin position="1"/>
        <end position="26"/>
    </location>
</feature>
<dbReference type="Gene3D" id="1.10.10.10">
    <property type="entry name" value="Winged helix-like DNA-binding domain superfamily/Winged helix DNA-binding domain"/>
    <property type="match status" value="1"/>
</dbReference>
<dbReference type="EMBL" id="DSOK01000245">
    <property type="protein sequence ID" value="HEN15500.1"/>
    <property type="molecule type" value="Genomic_DNA"/>
</dbReference>
<dbReference type="Pfam" id="PF01035">
    <property type="entry name" value="DNA_binding_1"/>
    <property type="match status" value="1"/>
</dbReference>
<name>A0A7C2JZM5_9PLAN</name>
<keyword evidence="7" id="KW-0234">DNA repair</keyword>
<dbReference type="GO" id="GO:0003908">
    <property type="term" value="F:methylated-DNA-[protein]-cysteine S-methyltransferase activity"/>
    <property type="evidence" value="ECO:0007669"/>
    <property type="project" value="UniProtKB-EC"/>
</dbReference>
<dbReference type="GO" id="GO:0006281">
    <property type="term" value="P:DNA repair"/>
    <property type="evidence" value="ECO:0007669"/>
    <property type="project" value="UniProtKB-KW"/>
</dbReference>
<evidence type="ECO:0000256" key="4">
    <source>
        <dbReference type="ARBA" id="ARBA00022603"/>
    </source>
</evidence>
<dbReference type="InterPro" id="IPR014048">
    <property type="entry name" value="MethylDNA_cys_MeTrfase_DNA-bd"/>
</dbReference>
<organism evidence="11">
    <name type="scientific">Schlesneria paludicola</name>
    <dbReference type="NCBI Taxonomy" id="360056"/>
    <lineage>
        <taxon>Bacteria</taxon>
        <taxon>Pseudomonadati</taxon>
        <taxon>Planctomycetota</taxon>
        <taxon>Planctomycetia</taxon>
        <taxon>Planctomycetales</taxon>
        <taxon>Planctomycetaceae</taxon>
        <taxon>Schlesneria</taxon>
    </lineage>
</organism>
<protein>
    <recommendedName>
        <fullName evidence="3">methylated-DNA--[protein]-cysteine S-methyltransferase</fullName>
        <ecNumber evidence="3">2.1.1.63</ecNumber>
    </recommendedName>
</protein>
<dbReference type="PROSITE" id="PS00374">
    <property type="entry name" value="MGMT"/>
    <property type="match status" value="1"/>
</dbReference>
<dbReference type="SUPFAM" id="SSF53155">
    <property type="entry name" value="Methylated DNA-protein cysteine methyltransferase domain"/>
    <property type="match status" value="1"/>
</dbReference>
<evidence type="ECO:0000256" key="2">
    <source>
        <dbReference type="ARBA" id="ARBA00008711"/>
    </source>
</evidence>
<evidence type="ECO:0000259" key="10">
    <source>
        <dbReference type="Pfam" id="PF01035"/>
    </source>
</evidence>
<keyword evidence="6" id="KW-0227">DNA damage</keyword>
<evidence type="ECO:0000256" key="6">
    <source>
        <dbReference type="ARBA" id="ARBA00022763"/>
    </source>
</evidence>
<evidence type="ECO:0000256" key="8">
    <source>
        <dbReference type="ARBA" id="ARBA00049348"/>
    </source>
</evidence>
<comment type="similarity">
    <text evidence="2">Belongs to the MGMT family.</text>
</comment>
<dbReference type="PANTHER" id="PTHR10815:SF13">
    <property type="entry name" value="METHYLATED-DNA--PROTEIN-CYSTEINE METHYLTRANSFERASE"/>
    <property type="match status" value="1"/>
</dbReference>
<proteinExistence type="inferred from homology"/>
<dbReference type="EC" id="2.1.1.63" evidence="3"/>
<keyword evidence="5 11" id="KW-0808">Transferase</keyword>
<gene>
    <name evidence="11" type="ORF">ENQ76_08545</name>
</gene>
<dbReference type="InterPro" id="IPR036631">
    <property type="entry name" value="MGMT_N_sf"/>
</dbReference>
<dbReference type="NCBIfam" id="TIGR00589">
    <property type="entry name" value="ogt"/>
    <property type="match status" value="1"/>
</dbReference>
<dbReference type="CDD" id="cd06445">
    <property type="entry name" value="ATase"/>
    <property type="match status" value="1"/>
</dbReference>
<dbReference type="PANTHER" id="PTHR10815">
    <property type="entry name" value="METHYLATED-DNA--PROTEIN-CYSTEINE METHYLTRANSFERASE"/>
    <property type="match status" value="1"/>
</dbReference>
<evidence type="ECO:0000256" key="3">
    <source>
        <dbReference type="ARBA" id="ARBA00011918"/>
    </source>
</evidence>
<evidence type="ECO:0000313" key="11">
    <source>
        <dbReference type="EMBL" id="HEN15500.1"/>
    </source>
</evidence>